<dbReference type="SUPFAM" id="SSF56317">
    <property type="entry name" value="Carbon-nitrogen hydrolase"/>
    <property type="match status" value="1"/>
</dbReference>
<dbReference type="Proteomes" id="UP000249922">
    <property type="component" value="Chromosome"/>
</dbReference>
<feature type="domain" description="CN hydrolase" evidence="1">
    <location>
        <begin position="31"/>
        <end position="94"/>
    </location>
</feature>
<dbReference type="InterPro" id="IPR036526">
    <property type="entry name" value="C-N_Hydrolase_sf"/>
</dbReference>
<evidence type="ECO:0000259" key="1">
    <source>
        <dbReference type="Pfam" id="PF00795"/>
    </source>
</evidence>
<dbReference type="InterPro" id="IPR003010">
    <property type="entry name" value="C-N_Hydrolase"/>
</dbReference>
<reference evidence="2 3" key="1">
    <citation type="submission" date="2018-06" db="EMBL/GenBank/DDBJ databases">
        <title>Complete genome sequence of Paracoccus mutanolyticus strain RSP-02 isolated from cellulosic waste.</title>
        <authorList>
            <person name="Amrutha R.N."/>
            <person name="Shrivastav A."/>
            <person name="Buddana S.K."/>
            <person name="Deshpande U."/>
            <person name="Prakasham R.S."/>
        </authorList>
    </citation>
    <scope>NUCLEOTIDE SEQUENCE [LARGE SCALE GENOMIC DNA]</scope>
    <source>
        <strain evidence="2 3">RSP-02</strain>
    </source>
</reference>
<gene>
    <name evidence="2" type="ORF">DPM13_13815</name>
</gene>
<dbReference type="Gene3D" id="3.60.110.10">
    <property type="entry name" value="Carbon-nitrogen hydrolase"/>
    <property type="match status" value="1"/>
</dbReference>
<evidence type="ECO:0000313" key="2">
    <source>
        <dbReference type="EMBL" id="AWX93752.1"/>
    </source>
</evidence>
<protein>
    <recommendedName>
        <fullName evidence="1">CN hydrolase domain-containing protein</fullName>
    </recommendedName>
</protein>
<evidence type="ECO:0000313" key="3">
    <source>
        <dbReference type="Proteomes" id="UP000249922"/>
    </source>
</evidence>
<organism evidence="2 3">
    <name type="scientific">Paracoccus mutanolyticus</name>
    <dbReference type="NCBI Taxonomy" id="1499308"/>
    <lineage>
        <taxon>Bacteria</taxon>
        <taxon>Pseudomonadati</taxon>
        <taxon>Pseudomonadota</taxon>
        <taxon>Alphaproteobacteria</taxon>
        <taxon>Rhodobacterales</taxon>
        <taxon>Paracoccaceae</taxon>
        <taxon>Paracoccus</taxon>
    </lineage>
</organism>
<dbReference type="Pfam" id="PF00795">
    <property type="entry name" value="CN_hydrolase"/>
    <property type="match status" value="1"/>
</dbReference>
<name>A0ABM6WT48_9RHOB</name>
<accession>A0ABM6WT48</accession>
<sequence>MSNRFRRHQGGRGLPGVLVTVQRPPAWCLAADVAARRKLFLVGGIAEREGDRLYNSAVVIGPDGVLGVYRKLHLWADENLWFEAGKCTKVMNCVTSPGFLVIWFGVPVVGAGVRSRDHGIGGIVSILSRPGGAPAMARGRIAGWHGPGVSVALHGSHSLVGADFLL</sequence>
<dbReference type="EMBL" id="CP030239">
    <property type="protein sequence ID" value="AWX93752.1"/>
    <property type="molecule type" value="Genomic_DNA"/>
</dbReference>
<dbReference type="RefSeq" id="WP_112888217.1">
    <property type="nucleotide sequence ID" value="NZ_CP030239.1"/>
</dbReference>
<keyword evidence="3" id="KW-1185">Reference proteome</keyword>
<proteinExistence type="predicted"/>